<gene>
    <name evidence="2" type="ORF">SAMN05661091_5293</name>
</gene>
<keyword evidence="3" id="KW-1185">Reference proteome</keyword>
<name>A0A1X7HQ48_9BACL</name>
<dbReference type="Gene3D" id="3.40.190.10">
    <property type="entry name" value="Periplasmic binding protein-like II"/>
    <property type="match status" value="2"/>
</dbReference>
<organism evidence="2 3">
    <name type="scientific">Paenibacillus uliginis N3/975</name>
    <dbReference type="NCBI Taxonomy" id="1313296"/>
    <lineage>
        <taxon>Bacteria</taxon>
        <taxon>Bacillati</taxon>
        <taxon>Bacillota</taxon>
        <taxon>Bacilli</taxon>
        <taxon>Bacillales</taxon>
        <taxon>Paenibacillaceae</taxon>
        <taxon>Paenibacillus</taxon>
    </lineage>
</organism>
<dbReference type="SUPFAM" id="SSF53850">
    <property type="entry name" value="Periplasmic binding protein-like II"/>
    <property type="match status" value="1"/>
</dbReference>
<accession>A0A1X7HQ48</accession>
<protein>
    <submittedName>
        <fullName evidence="2">Carbohydrate ABC transporter substrate-binding protein, CUT1 family</fullName>
    </submittedName>
</protein>
<dbReference type="AlphaFoldDB" id="A0A1X7HQ48"/>
<dbReference type="PANTHER" id="PTHR43649:SF33">
    <property type="entry name" value="POLYGALACTURONAN_RHAMNOGALACTURONAN-BINDING PROTEIN YTCQ"/>
    <property type="match status" value="1"/>
</dbReference>
<dbReference type="PANTHER" id="PTHR43649">
    <property type="entry name" value="ARABINOSE-BINDING PROTEIN-RELATED"/>
    <property type="match status" value="1"/>
</dbReference>
<dbReference type="InterPro" id="IPR050490">
    <property type="entry name" value="Bact_solute-bd_prot1"/>
</dbReference>
<dbReference type="EMBL" id="LT840184">
    <property type="protein sequence ID" value="SMF90938.1"/>
    <property type="molecule type" value="Genomic_DNA"/>
</dbReference>
<evidence type="ECO:0000313" key="3">
    <source>
        <dbReference type="Proteomes" id="UP000192940"/>
    </source>
</evidence>
<sequence length="591" mass="65486">MKQAGVLKSLPLNSKSLKGDFVMSKLRKSSFIALAFLLVLATVGCSKTDNAPAEESAIDMNDPAWKEAKTTPFAPYPETVTYSVGQTAGNYTSLKGTPYESDNAINNVWTRYLKNKLNVQNEISFEANDGTDYQQKVSMAIVSGEIPDIMVVPDRETLVQLYENDLIEDLTSAYENTASDRIKEIYDSYDGRVLDTAKFDDKLMALPTTEISHGPGVLWLRKDWMDKLELSEPKTIEDIEHILTQFVEKDPGGNGAGKTIGLVVDNEQPVGISGGQYEINNIFALYGAFPKQWIDDGSGKAVYGSIQPEMKPALTKVAAMYKKGLIDRQFAVRTSDDRKALLTSGKSGSFLDNWWGSWTVADSLKLNPDAEWVPYVAPQSEDGSVTMFTGKPTSSYLVVRKGFSHPEAAIKIASLQFDFQRYQEKDEATLKEFEDYSTYSVGGSPLAVNIDYYDAFYRNVGIMEDALATGDDSKLTSNSDKAAYKAYKKYLDDSKNGNAVDSNAWAGYTSNIATAKLVQNSNTKEVNPIFFGSTKSMSLKWPTLMKMELEMYLKIITGEQTPDDFDKFVDSWKKTGGDLITEEVNEAIASK</sequence>
<dbReference type="Proteomes" id="UP000192940">
    <property type="component" value="Chromosome I"/>
</dbReference>
<evidence type="ECO:0000313" key="2">
    <source>
        <dbReference type="EMBL" id="SMF90938.1"/>
    </source>
</evidence>
<reference evidence="2 3" key="1">
    <citation type="submission" date="2017-04" db="EMBL/GenBank/DDBJ databases">
        <authorList>
            <person name="Afonso C.L."/>
            <person name="Miller P.J."/>
            <person name="Scott M.A."/>
            <person name="Spackman E."/>
            <person name="Goraichik I."/>
            <person name="Dimitrov K.M."/>
            <person name="Suarez D.L."/>
            <person name="Swayne D.E."/>
        </authorList>
    </citation>
    <scope>NUCLEOTIDE SEQUENCE [LARGE SCALE GENOMIC DNA]</scope>
    <source>
        <strain evidence="2 3">N3/975</strain>
    </source>
</reference>
<evidence type="ECO:0000256" key="1">
    <source>
        <dbReference type="ARBA" id="ARBA00022729"/>
    </source>
</evidence>
<keyword evidence="1" id="KW-0732">Signal</keyword>
<proteinExistence type="predicted"/>
<dbReference type="STRING" id="1313296.SAMN05661091_5293"/>